<dbReference type="EMBL" id="JAAOAN010001428">
    <property type="protein sequence ID" value="KAF5694553.1"/>
    <property type="molecule type" value="Genomic_DNA"/>
</dbReference>
<reference evidence="2 3" key="1">
    <citation type="submission" date="2020-05" db="EMBL/GenBank/DDBJ databases">
        <title>Identification and distribution of gene clusters putatively required for synthesis of sphingolipid metabolism inhibitors in phylogenetically diverse species of the filamentous fungus Fusarium.</title>
        <authorList>
            <person name="Kim H.-S."/>
            <person name="Busman M."/>
            <person name="Brown D.W."/>
            <person name="Divon H."/>
            <person name="Uhlig S."/>
            <person name="Proctor R.H."/>
        </authorList>
    </citation>
    <scope>NUCLEOTIDE SEQUENCE [LARGE SCALE GENOMIC DNA]</scope>
    <source>
        <strain evidence="2 3">NRRL 66235</strain>
    </source>
</reference>
<proteinExistence type="predicted"/>
<evidence type="ECO:0000313" key="3">
    <source>
        <dbReference type="Proteomes" id="UP000544331"/>
    </source>
</evidence>
<dbReference type="OrthoDB" id="655030at2759"/>
<dbReference type="SUPFAM" id="SSF51905">
    <property type="entry name" value="FAD/NAD(P)-binding domain"/>
    <property type="match status" value="1"/>
</dbReference>
<keyword evidence="3" id="KW-1185">Reference proteome</keyword>
<dbReference type="InterPro" id="IPR038732">
    <property type="entry name" value="HpyO/CreE_NAD-binding"/>
</dbReference>
<organism evidence="2 3">
    <name type="scientific">Fusarium mundagurra</name>
    <dbReference type="NCBI Taxonomy" id="1567541"/>
    <lineage>
        <taxon>Eukaryota</taxon>
        <taxon>Fungi</taxon>
        <taxon>Dikarya</taxon>
        <taxon>Ascomycota</taxon>
        <taxon>Pezizomycotina</taxon>
        <taxon>Sordariomycetes</taxon>
        <taxon>Hypocreomycetidae</taxon>
        <taxon>Hypocreales</taxon>
        <taxon>Nectriaceae</taxon>
        <taxon>Fusarium</taxon>
        <taxon>Fusarium fujikuroi species complex</taxon>
    </lineage>
</organism>
<dbReference type="Pfam" id="PF13454">
    <property type="entry name" value="NAD_binding_9"/>
    <property type="match status" value="1"/>
</dbReference>
<name>A0A8H5XIT7_9HYPO</name>
<dbReference type="AlphaFoldDB" id="A0A8H5XIT7"/>
<comment type="caution">
    <text evidence="2">The sequence shown here is derived from an EMBL/GenBank/DDBJ whole genome shotgun (WGS) entry which is preliminary data.</text>
</comment>
<dbReference type="Gene3D" id="3.50.50.60">
    <property type="entry name" value="FAD/NAD(P)-binding domain"/>
    <property type="match status" value="1"/>
</dbReference>
<feature type="non-terminal residue" evidence="2">
    <location>
        <position position="122"/>
    </location>
</feature>
<dbReference type="InterPro" id="IPR036188">
    <property type="entry name" value="FAD/NAD-bd_sf"/>
</dbReference>
<protein>
    <submittedName>
        <fullName evidence="2">NADP-binding Rossmann-like domain-containing protein</fullName>
    </submittedName>
</protein>
<evidence type="ECO:0000259" key="1">
    <source>
        <dbReference type="Pfam" id="PF13454"/>
    </source>
</evidence>
<dbReference type="PROSITE" id="PS51257">
    <property type="entry name" value="PROKAR_LIPOPROTEIN"/>
    <property type="match status" value="1"/>
</dbReference>
<dbReference type="Proteomes" id="UP000544331">
    <property type="component" value="Unassembled WGS sequence"/>
</dbReference>
<accession>A0A8H5XIT7</accession>
<evidence type="ECO:0000313" key="2">
    <source>
        <dbReference type="EMBL" id="KAF5694553.1"/>
    </source>
</evidence>
<feature type="domain" description="FAD-dependent urate hydroxylase HpyO/Asp monooxygenase CreE-like FAD/NAD(P)-binding" evidence="1">
    <location>
        <begin position="7"/>
        <end position="42"/>
    </location>
</feature>
<sequence length="122" mass="12996">MAPFKAVIVGGGLAGSCLANGLLNKAKDPIDVIVFERDKQGSNREGYQIRLGASALVGFRACLTADQYQGLLRCFGRSGGVVSSAPAIFNKEMKLLLDLGQIPAYDKSAPIGRGRLRDFLHS</sequence>
<gene>
    <name evidence="2" type="ORF">FMUND_15884</name>
</gene>